<evidence type="ECO:0000313" key="2">
    <source>
        <dbReference type="Proteomes" id="UP000436468"/>
    </source>
</evidence>
<dbReference type="EMBL" id="WQNF01000018">
    <property type="protein sequence ID" value="MVT68143.1"/>
    <property type="molecule type" value="Genomic_DNA"/>
</dbReference>
<gene>
    <name evidence="1" type="ORF">GPL21_23875</name>
</gene>
<dbReference type="AlphaFoldDB" id="A0A844SLX1"/>
<proteinExistence type="predicted"/>
<organism evidence="1 2">
    <name type="scientific">Bradyrhizobium pachyrhizi</name>
    <dbReference type="NCBI Taxonomy" id="280333"/>
    <lineage>
        <taxon>Bacteria</taxon>
        <taxon>Pseudomonadati</taxon>
        <taxon>Pseudomonadota</taxon>
        <taxon>Alphaproteobacteria</taxon>
        <taxon>Hyphomicrobiales</taxon>
        <taxon>Nitrobacteraceae</taxon>
        <taxon>Bradyrhizobium</taxon>
    </lineage>
</organism>
<protein>
    <submittedName>
        <fullName evidence="1">Uncharacterized protein</fullName>
    </submittedName>
</protein>
<sequence>MGEAVGATLFPESVARPQRAAASNPARRVLLRSVIFTSDRALISVLGQKQSTTIEHGDYCAAVRSGPL</sequence>
<name>A0A844SLX1_9BRAD</name>
<comment type="caution">
    <text evidence="1">The sequence shown here is derived from an EMBL/GenBank/DDBJ whole genome shotgun (WGS) entry which is preliminary data.</text>
</comment>
<accession>A0A844SLX1</accession>
<keyword evidence="2" id="KW-1185">Reference proteome</keyword>
<evidence type="ECO:0000313" key="1">
    <source>
        <dbReference type="EMBL" id="MVT68143.1"/>
    </source>
</evidence>
<dbReference type="RefSeq" id="WP_157346334.1">
    <property type="nucleotide sequence ID" value="NZ_WQNF01000018.1"/>
</dbReference>
<reference evidence="1 2" key="1">
    <citation type="submission" date="2019-12" db="EMBL/GenBank/DDBJ databases">
        <title>Draft genome sequences Bradyrhizobium cajani AMBPC1010, Bradyrhizobium pachyrhizi AMBPC1040 and Bradyrhizobium yuanmingense ALSPC3051, three plant growth promoting strains isolated from nodules of Cajanus cajan L. in Dominican Republic.</title>
        <authorList>
            <person name="Flores-Felix J.D."/>
            <person name="Araujo J."/>
            <person name="Diaz-Alcantara C."/>
            <person name="Gonzalez-Andres F."/>
            <person name="Velazquez E."/>
        </authorList>
    </citation>
    <scope>NUCLEOTIDE SEQUENCE [LARGE SCALE GENOMIC DNA]</scope>
    <source>
        <strain evidence="1 2">1040</strain>
    </source>
</reference>
<dbReference type="Proteomes" id="UP000436468">
    <property type="component" value="Unassembled WGS sequence"/>
</dbReference>